<dbReference type="PANTHER" id="PTHR36760">
    <property type="entry name" value="ACIDIC LEUCINE-RICH NUCLEAR PHOSPHOPROTEIN 32 FAMILY B PROTEIN"/>
    <property type="match status" value="1"/>
</dbReference>
<sequence>MLETKIEVKEECTENVTLCVKARDKIVDDDVVNGGSNFESVSSNVGANEAVRKETEWKRKIPCKSLEQQDVMEGEDRMDSLWEIYALLDRYQSDSATKSAQKAVVMKNKRTHKLDYYGNEDDDVQMQTGQPGCLPLKCFARKMNLRMGRTQIVKITKAFKAIDLLPLHHVIKRCAWQKKQILN</sequence>
<keyword evidence="2" id="KW-1185">Reference proteome</keyword>
<gene>
    <name evidence="1" type="ORF">POM88_052814</name>
</gene>
<evidence type="ECO:0000313" key="1">
    <source>
        <dbReference type="EMBL" id="KAK1352976.1"/>
    </source>
</evidence>
<dbReference type="Proteomes" id="UP001237642">
    <property type="component" value="Unassembled WGS sequence"/>
</dbReference>
<evidence type="ECO:0000313" key="2">
    <source>
        <dbReference type="Proteomes" id="UP001237642"/>
    </source>
</evidence>
<protein>
    <submittedName>
        <fullName evidence="1">Uncharacterized protein</fullName>
    </submittedName>
</protein>
<reference evidence="1" key="1">
    <citation type="submission" date="2023-02" db="EMBL/GenBank/DDBJ databases">
        <title>Genome of toxic invasive species Heracleum sosnowskyi carries increased number of genes despite the absence of recent whole-genome duplications.</title>
        <authorList>
            <person name="Schelkunov M."/>
            <person name="Shtratnikova V."/>
            <person name="Makarenko M."/>
            <person name="Klepikova A."/>
            <person name="Omelchenko D."/>
            <person name="Novikova G."/>
            <person name="Obukhova E."/>
            <person name="Bogdanov V."/>
            <person name="Penin A."/>
            <person name="Logacheva M."/>
        </authorList>
    </citation>
    <scope>NUCLEOTIDE SEQUENCE</scope>
    <source>
        <strain evidence="1">Hsosn_3</strain>
        <tissue evidence="1">Leaf</tissue>
    </source>
</reference>
<dbReference type="PANTHER" id="PTHR36760:SF1">
    <property type="entry name" value="ACIDIC LEUCINE-RICH NUCLEAR PHOSPHOPROTEIN 32 FAMILY B PROTEIN"/>
    <property type="match status" value="1"/>
</dbReference>
<name>A0AAD8GRY8_9APIA</name>
<comment type="caution">
    <text evidence="1">The sequence shown here is derived from an EMBL/GenBank/DDBJ whole genome shotgun (WGS) entry which is preliminary data.</text>
</comment>
<dbReference type="AlphaFoldDB" id="A0AAD8GRY8"/>
<reference evidence="1" key="2">
    <citation type="submission" date="2023-05" db="EMBL/GenBank/DDBJ databases">
        <authorList>
            <person name="Schelkunov M.I."/>
        </authorList>
    </citation>
    <scope>NUCLEOTIDE SEQUENCE</scope>
    <source>
        <strain evidence="1">Hsosn_3</strain>
        <tissue evidence="1">Leaf</tissue>
    </source>
</reference>
<proteinExistence type="predicted"/>
<organism evidence="1 2">
    <name type="scientific">Heracleum sosnowskyi</name>
    <dbReference type="NCBI Taxonomy" id="360622"/>
    <lineage>
        <taxon>Eukaryota</taxon>
        <taxon>Viridiplantae</taxon>
        <taxon>Streptophyta</taxon>
        <taxon>Embryophyta</taxon>
        <taxon>Tracheophyta</taxon>
        <taxon>Spermatophyta</taxon>
        <taxon>Magnoliopsida</taxon>
        <taxon>eudicotyledons</taxon>
        <taxon>Gunneridae</taxon>
        <taxon>Pentapetalae</taxon>
        <taxon>asterids</taxon>
        <taxon>campanulids</taxon>
        <taxon>Apiales</taxon>
        <taxon>Apiaceae</taxon>
        <taxon>Apioideae</taxon>
        <taxon>apioid superclade</taxon>
        <taxon>Tordylieae</taxon>
        <taxon>Tordyliinae</taxon>
        <taxon>Heracleum</taxon>
    </lineage>
</organism>
<dbReference type="EMBL" id="JAUIZM010000014">
    <property type="protein sequence ID" value="KAK1352976.1"/>
    <property type="molecule type" value="Genomic_DNA"/>
</dbReference>
<accession>A0AAD8GRY8</accession>